<evidence type="ECO:0000259" key="5">
    <source>
        <dbReference type="Pfam" id="PF17994"/>
    </source>
</evidence>
<dbReference type="Pfam" id="PF13641">
    <property type="entry name" value="Glyco_tranf_2_3"/>
    <property type="match status" value="1"/>
</dbReference>
<dbReference type="Pfam" id="PF17994">
    <property type="entry name" value="Glft2_N"/>
    <property type="match status" value="1"/>
</dbReference>
<evidence type="ECO:0000256" key="4">
    <source>
        <dbReference type="ARBA" id="ARBA00022679"/>
    </source>
</evidence>
<dbReference type="InterPro" id="IPR040492">
    <property type="entry name" value="GlfT2_N"/>
</dbReference>
<keyword evidence="3" id="KW-0328">Glycosyltransferase</keyword>
<feature type="domain" description="Galactofuranosyltransferase GlfT2 N-terminal" evidence="5">
    <location>
        <begin position="81"/>
        <end position="186"/>
    </location>
</feature>
<comment type="pathway">
    <text evidence="1">Cell wall biogenesis; cell wall polysaccharide biosynthesis.</text>
</comment>
<comment type="caution">
    <text evidence="7">The sequence shown here is derived from an EMBL/GenBank/DDBJ whole genome shotgun (WGS) entry which is preliminary data.</text>
</comment>
<keyword evidence="4 7" id="KW-0808">Transferase</keyword>
<dbReference type="Gene3D" id="3.90.550.60">
    <property type="match status" value="1"/>
</dbReference>
<dbReference type="OrthoDB" id="3225550at2"/>
<dbReference type="InterPro" id="IPR029044">
    <property type="entry name" value="Nucleotide-diphossugar_trans"/>
</dbReference>
<comment type="similarity">
    <text evidence="2">Belongs to the glycosyltransferase 2 family.</text>
</comment>
<keyword evidence="8" id="KW-1185">Reference proteome</keyword>
<dbReference type="Proteomes" id="UP000215316">
    <property type="component" value="Unassembled WGS sequence"/>
</dbReference>
<sequence>MAAAGEGAPVELDLLQRVILPSEHDPDIVPLYVDADYWTSIPVAPEKRRRSPLRVVDSDTHNAVVRLSDMGIISAIKGDRGFQVPHRRKVSFGTYFNAFPASYWRASTTLDGVVLEVETSGEGQVIVYRSNARGVIQKVDGAAVSGSATSRFELPFTYFADGGWYWFDLMGEEADFALVEAGWYAPAGSAPTTGAAGSVSIAITTLNRAEYCVKLLTDIGEKPDVAALLDHVYVTDQGTQKVADQPAFPRAQELLGEKLRVIDQANLGGSGGFSRGMYETLKEGASDYVLVMDDDITLEPESIRRAVKFADYARTPTIVGGHMFDMYDKSKLHAYAEGFDMHNFMWGPVTPTRHDFSASNLRQTRWIHRRVDAEYNGWWMCLIPVSTIKRIGLSLPVFIKWDDAEYALRAKEVGVPTVTLPGAAVWHVSWVDKDDSQDWQAFFHARNRLIAALLHSPYERGGRFLTANLATDVRHLVSMQYFALAARHEAYRNILRGPRGLHQDMVTRLARTRELAKGFSDGVPIKDRTALPEIVAPDKPQRRRGGGGAPAGIARIVWLARTVARHALSPISPAATRGPEAHLSFEDARWWVVPSFDSVLVSNAEGSAALLHRRDPAMFRRMLWTSIVLRWRILARWPQLKAAYRKALPTVTSPETWARTFGVDQPPAGRGKR</sequence>
<dbReference type="PANTHER" id="PTHR43179">
    <property type="entry name" value="RHAMNOSYLTRANSFERASE WBBL"/>
    <property type="match status" value="1"/>
</dbReference>
<dbReference type="RefSeq" id="WP_094126047.1">
    <property type="nucleotide sequence ID" value="NZ_CP040788.1"/>
</dbReference>
<feature type="domain" description="Galactofuranosyltransferase-2 C-terminal" evidence="6">
    <location>
        <begin position="468"/>
        <end position="661"/>
    </location>
</feature>
<reference evidence="7" key="1">
    <citation type="submission" date="2017-08" db="EMBL/GenBank/DDBJ databases">
        <title>Genomes of multiple Clavibacter strains from different subspecies.</title>
        <authorList>
            <person name="Yuan X.-K."/>
            <person name="Li X.-S."/>
            <person name="Nie J."/>
            <person name="De Boer S.H."/>
        </authorList>
    </citation>
    <scope>NUCLEOTIDE SEQUENCE [LARGE SCALE GENOMIC DNA]</scope>
    <source>
        <strain evidence="7">ATCC 33566</strain>
    </source>
</reference>
<dbReference type="EMBL" id="MZMQ01000001">
    <property type="protein sequence ID" value="OQJ61623.1"/>
    <property type="molecule type" value="Genomic_DNA"/>
</dbReference>
<accession>A0A225CGU8</accession>
<evidence type="ECO:0000256" key="1">
    <source>
        <dbReference type="ARBA" id="ARBA00004776"/>
    </source>
</evidence>
<dbReference type="PANTHER" id="PTHR43179:SF12">
    <property type="entry name" value="GALACTOFURANOSYLTRANSFERASE GLFT2"/>
    <property type="match status" value="1"/>
</dbReference>
<dbReference type="GO" id="GO:0016757">
    <property type="term" value="F:glycosyltransferase activity"/>
    <property type="evidence" value="ECO:0007669"/>
    <property type="project" value="UniProtKB-KW"/>
</dbReference>
<name>A0A225CGU8_9MICO</name>
<dbReference type="AlphaFoldDB" id="A0A225CGU8"/>
<gene>
    <name evidence="7" type="ORF">B5P24_00485</name>
</gene>
<evidence type="ECO:0000313" key="7">
    <source>
        <dbReference type="EMBL" id="OQJ61623.1"/>
    </source>
</evidence>
<organism evidence="7 8">
    <name type="scientific">Clavibacter tessellarius</name>
    <dbReference type="NCBI Taxonomy" id="31965"/>
    <lineage>
        <taxon>Bacteria</taxon>
        <taxon>Bacillati</taxon>
        <taxon>Actinomycetota</taxon>
        <taxon>Actinomycetes</taxon>
        <taxon>Micrococcales</taxon>
        <taxon>Microbacteriaceae</taxon>
        <taxon>Clavibacter</taxon>
    </lineage>
</organism>
<evidence type="ECO:0000256" key="2">
    <source>
        <dbReference type="ARBA" id="ARBA00006739"/>
    </source>
</evidence>
<dbReference type="InterPro" id="IPR045699">
    <property type="entry name" value="GlfT2_C"/>
</dbReference>
<dbReference type="Pfam" id="PF19320">
    <property type="entry name" value="GlfT2_domain3"/>
    <property type="match status" value="1"/>
</dbReference>
<evidence type="ECO:0000259" key="6">
    <source>
        <dbReference type="Pfam" id="PF19320"/>
    </source>
</evidence>
<protein>
    <submittedName>
        <fullName evidence="7">Glycosyl transferase</fullName>
    </submittedName>
</protein>
<evidence type="ECO:0000256" key="3">
    <source>
        <dbReference type="ARBA" id="ARBA00022676"/>
    </source>
</evidence>
<evidence type="ECO:0000313" key="8">
    <source>
        <dbReference type="Proteomes" id="UP000215316"/>
    </source>
</evidence>
<proteinExistence type="inferred from homology"/>
<dbReference type="SUPFAM" id="SSF53448">
    <property type="entry name" value="Nucleotide-diphospho-sugar transferases"/>
    <property type="match status" value="1"/>
</dbReference>